<keyword evidence="2" id="KW-0472">Membrane</keyword>
<organism evidence="3 4">
    <name type="scientific">Mycolicibacterium madagascariense</name>
    <dbReference type="NCBI Taxonomy" id="212765"/>
    <lineage>
        <taxon>Bacteria</taxon>
        <taxon>Bacillati</taxon>
        <taxon>Actinomycetota</taxon>
        <taxon>Actinomycetes</taxon>
        <taxon>Mycobacteriales</taxon>
        <taxon>Mycobacteriaceae</taxon>
        <taxon>Mycolicibacterium</taxon>
    </lineage>
</organism>
<keyword evidence="2" id="KW-1133">Transmembrane helix</keyword>
<feature type="region of interest" description="Disordered" evidence="1">
    <location>
        <begin position="102"/>
        <end position="139"/>
    </location>
</feature>
<feature type="transmembrane region" description="Helical" evidence="2">
    <location>
        <begin position="29"/>
        <end position="46"/>
    </location>
</feature>
<geneLocation type="plasmid" evidence="4">
    <name>pjcm13574 dna</name>
</geneLocation>
<reference evidence="3 4" key="1">
    <citation type="journal article" date="2019" name="Emerg. Microbes Infect.">
        <title>Comprehensive subspecies identification of 175 nontuberculous mycobacteria species based on 7547 genomic profiles.</title>
        <authorList>
            <person name="Matsumoto Y."/>
            <person name="Kinjo T."/>
            <person name="Motooka D."/>
            <person name="Nabeya D."/>
            <person name="Jung N."/>
            <person name="Uechi K."/>
            <person name="Horii T."/>
            <person name="Iida T."/>
            <person name="Fujita J."/>
            <person name="Nakamura S."/>
        </authorList>
    </citation>
    <scope>NUCLEOTIDE SEQUENCE [LARGE SCALE GENOMIC DNA]</scope>
    <source>
        <strain evidence="3 4">JCM 13574</strain>
        <plasmid evidence="4">pjcm13574 dna</plasmid>
    </source>
</reference>
<accession>A0A7I7XQ64</accession>
<protein>
    <submittedName>
        <fullName evidence="3">Uncharacterized protein</fullName>
    </submittedName>
</protein>
<evidence type="ECO:0000256" key="2">
    <source>
        <dbReference type="SAM" id="Phobius"/>
    </source>
</evidence>
<proteinExistence type="predicted"/>
<evidence type="ECO:0000256" key="1">
    <source>
        <dbReference type="SAM" id="MobiDB-lite"/>
    </source>
</evidence>
<dbReference type="EMBL" id="AP022611">
    <property type="protein sequence ID" value="BBZ31335.1"/>
    <property type="molecule type" value="Genomic_DNA"/>
</dbReference>
<keyword evidence="4" id="KW-1185">Reference proteome</keyword>
<evidence type="ECO:0000313" key="4">
    <source>
        <dbReference type="Proteomes" id="UP000466517"/>
    </source>
</evidence>
<evidence type="ECO:0000313" key="3">
    <source>
        <dbReference type="EMBL" id="BBZ31335.1"/>
    </source>
</evidence>
<dbReference type="AlphaFoldDB" id="A0A7I7XQ64"/>
<sequence>MKTMLMVAAGVVVGFTVVIAVLVQILVQLTPVLVAAAVAILVVHLLRNRRPRQNVQVLPAAPWTPTHVAPATQAPIPAPRAAALPATAGPVEDLYLRWGPSETEGLDTAPKFTPRAAVPPGRRSRAGSRPTGSDRGRRP</sequence>
<gene>
    <name evidence="3" type="ORF">MMAD_56300</name>
</gene>
<feature type="transmembrane region" description="Helical" evidence="2">
    <location>
        <begin position="5"/>
        <end position="23"/>
    </location>
</feature>
<keyword evidence="2" id="KW-0812">Transmembrane</keyword>
<dbReference type="KEGG" id="mmag:MMAD_56300"/>
<name>A0A7I7XQ64_9MYCO</name>
<keyword evidence="3" id="KW-0614">Plasmid</keyword>
<dbReference type="Proteomes" id="UP000466517">
    <property type="component" value="Plasmid pJCM13574"/>
</dbReference>